<name>A0A0F7CL05_9CREN</name>
<dbReference type="EMBL" id="CP009961">
    <property type="protein sequence ID" value="AKG38571.1"/>
    <property type="molecule type" value="Genomic_DNA"/>
</dbReference>
<dbReference type="AlphaFoldDB" id="A0A0F7CL05"/>
<accession>A0A0F7CL05</accession>
<evidence type="ECO:0000256" key="1">
    <source>
        <dbReference type="SAM" id="Coils"/>
    </source>
</evidence>
<dbReference type="KEGG" id="thf:MA03_03715"/>
<evidence type="ECO:0000313" key="4">
    <source>
        <dbReference type="Proteomes" id="UP000067434"/>
    </source>
</evidence>
<dbReference type="SUPFAM" id="SSF56024">
    <property type="entry name" value="Phospholipase D/nuclease"/>
    <property type="match status" value="1"/>
</dbReference>
<reference evidence="3 4" key="1">
    <citation type="journal article" date="2015" name="Stand. Genomic Sci.">
        <title>Complete genome sequence of and proposal of Thermofilum uzonense sp. nov. a novel hyperthermophilic crenarchaeon and emended description of the genus Thermofilum.</title>
        <authorList>
            <person name="Toshchakov S.V."/>
            <person name="Korzhenkov A.A."/>
            <person name="Samarov N.I."/>
            <person name="Mazunin I.O."/>
            <person name="Mozhey O.I."/>
            <person name="Shmyr I.S."/>
            <person name="Derbikova K.S."/>
            <person name="Taranov E.A."/>
            <person name="Dominova I.N."/>
            <person name="Bonch-Osmolovskaya E.A."/>
            <person name="Patrushev M.V."/>
            <person name="Podosokorskaya O.A."/>
            <person name="Kublanov I.V."/>
        </authorList>
    </citation>
    <scope>NUCLEOTIDE SEQUENCE [LARGE SCALE GENOMIC DNA]</scope>
    <source>
        <strain evidence="3 4">1807-2</strain>
    </source>
</reference>
<dbReference type="Pfam" id="PF13091">
    <property type="entry name" value="PLDc_2"/>
    <property type="match status" value="1"/>
</dbReference>
<dbReference type="HOGENOM" id="CLU_305367_0_0_2"/>
<evidence type="ECO:0000313" key="3">
    <source>
        <dbReference type="EMBL" id="AKG38571.1"/>
    </source>
</evidence>
<proteinExistence type="predicted"/>
<dbReference type="Proteomes" id="UP000067434">
    <property type="component" value="Chromosome"/>
</dbReference>
<feature type="coiled-coil region" evidence="1">
    <location>
        <begin position="47"/>
        <end position="97"/>
    </location>
</feature>
<keyword evidence="1" id="KW-0175">Coiled coil</keyword>
<gene>
    <name evidence="3" type="ORF">MA03_03715</name>
</gene>
<dbReference type="PATRIC" id="fig|1550241.5.peg.790"/>
<dbReference type="InterPro" id="IPR025202">
    <property type="entry name" value="PLD-like_dom"/>
</dbReference>
<feature type="domain" description="Phospholipase D-like" evidence="2">
    <location>
        <begin position="862"/>
        <end position="944"/>
    </location>
</feature>
<dbReference type="STRING" id="1550241.MA03_03715"/>
<sequence>MRNMASTGRIIETLSQIISHIKESLGTDQVDIFESIENSLRELDYQWNKVKELSEELENDIKEYREELEKMGLLDKLLSLSREVEKLLEKFRHLIEEYCPGLDVAPLLENRDSLNNFKKSMIDIEDEVDRLYAYVSNIRREVRKSIEKISESFEGRKSTQTEKILRSLIDKLENLEGLIRDLLKVNRILVDQLTDAGQYRGGGHSVALEIARILREILRAKGLWVHDMISKLTGLRSLAGISSAEEVDFEIEGYTRGSEEGGESRLPLDDFLARYPPFEPIHVEVDGVFGSNVWFIKAKNVTFRDHKLNRIISEEKVLYGKVQEGGGWLRLTKIRPVNLRRVHDNNIFIEIRVPIGKTTKRVFVKYGSGRLFRELEKKSIDVVQEDYRKLITKSKAGDKAYRVNDLGYVWYCKLGLALSTDPYDFRNCPFENDCHIGRTLRSKGDRCPNWHYSRRLFPKVYVKAERSLPRLPRSSSEHQDAATPFIPVSVREATIVERFTSAQWFMPSPVAYGALVEVEFEKPIIRKLTRTNVVGFKLPRGLVEAALSELISEEVKPKPSVRLSVTGDKIKEIGLDKLLISKFAFYRLTDGGRRQLSLLEMKTESIIKTFEKFYNELRSNEKLKKELIKYLTNVFAHTLAHLLYAFVSSELEIESQDLIYVYGVQDDYIVVLVAENSPHGAIDLPGHVEARFGSVEKLVQEFLEKALWHLDGHEKDLMNAFKGGAASAKYPDKQDLRKVAKAIRVRYSQLIQHGVVMDLPTFAYHLQLNDESQSEKIANEIGLSQDEVQELLERFLENIVYEDMGFVQCIDGCTMCVMLDRGCTEPLIQNLLLSRNLTRWLLSVLTGKEKLYGRGRSLLEPLLSLAERELVVLSPYVDDDGARILEEAARRGVKVRLVTRADTIQMLGDRYKGLIEVRQLDQPRHDKCIIIDESLVVYTTQNFTGLDSINWFELKANRADAAALKKELIGS</sequence>
<organism evidence="3 4">
    <name type="scientific">Infirmifilum uzonense</name>
    <dbReference type="NCBI Taxonomy" id="1550241"/>
    <lineage>
        <taxon>Archaea</taxon>
        <taxon>Thermoproteota</taxon>
        <taxon>Thermoprotei</taxon>
        <taxon>Thermofilales</taxon>
        <taxon>Thermofilaceae</taxon>
        <taxon>Infirmifilum</taxon>
    </lineage>
</organism>
<protein>
    <recommendedName>
        <fullName evidence="2">Phospholipase D-like domain-containing protein</fullName>
    </recommendedName>
</protein>
<evidence type="ECO:0000259" key="2">
    <source>
        <dbReference type="Pfam" id="PF13091"/>
    </source>
</evidence>
<dbReference type="Gene3D" id="3.30.870.10">
    <property type="entry name" value="Endonuclease Chain A"/>
    <property type="match status" value="1"/>
</dbReference>
<keyword evidence="4" id="KW-1185">Reference proteome</keyword>